<feature type="domain" description="DDE-1" evidence="1">
    <location>
        <begin position="5"/>
        <end position="74"/>
    </location>
</feature>
<dbReference type="EMBL" id="KQ414687">
    <property type="protein sequence ID" value="KOC63741.1"/>
    <property type="molecule type" value="Genomic_DNA"/>
</dbReference>
<dbReference type="AlphaFoldDB" id="A0A0L7QYV2"/>
<evidence type="ECO:0000313" key="3">
    <source>
        <dbReference type="Proteomes" id="UP000053825"/>
    </source>
</evidence>
<dbReference type="InterPro" id="IPR004875">
    <property type="entry name" value="DDE_SF_endonuclease_dom"/>
</dbReference>
<accession>A0A0L7QYV2</accession>
<dbReference type="GO" id="GO:0003676">
    <property type="term" value="F:nucleic acid binding"/>
    <property type="evidence" value="ECO:0007669"/>
    <property type="project" value="InterPro"/>
</dbReference>
<dbReference type="STRING" id="597456.A0A0L7QYV2"/>
<name>A0A0L7QYV2_9HYME</name>
<evidence type="ECO:0000259" key="1">
    <source>
        <dbReference type="Pfam" id="PF03184"/>
    </source>
</evidence>
<dbReference type="Pfam" id="PF03184">
    <property type="entry name" value="DDE_1"/>
    <property type="match status" value="1"/>
</dbReference>
<proteinExistence type="predicted"/>
<gene>
    <name evidence="2" type="ORF">WH47_02280</name>
</gene>
<organism evidence="2 3">
    <name type="scientific">Habropoda laboriosa</name>
    <dbReference type="NCBI Taxonomy" id="597456"/>
    <lineage>
        <taxon>Eukaryota</taxon>
        <taxon>Metazoa</taxon>
        <taxon>Ecdysozoa</taxon>
        <taxon>Arthropoda</taxon>
        <taxon>Hexapoda</taxon>
        <taxon>Insecta</taxon>
        <taxon>Pterygota</taxon>
        <taxon>Neoptera</taxon>
        <taxon>Endopterygota</taxon>
        <taxon>Hymenoptera</taxon>
        <taxon>Apocrita</taxon>
        <taxon>Aculeata</taxon>
        <taxon>Apoidea</taxon>
        <taxon>Anthophila</taxon>
        <taxon>Apidae</taxon>
        <taxon>Habropoda</taxon>
    </lineage>
</organism>
<evidence type="ECO:0000313" key="2">
    <source>
        <dbReference type="EMBL" id="KOC63741.1"/>
    </source>
</evidence>
<protein>
    <recommendedName>
        <fullName evidence="1">DDE-1 domain-containing protein</fullName>
    </recommendedName>
</protein>
<keyword evidence="3" id="KW-1185">Reference proteome</keyword>
<dbReference type="Proteomes" id="UP000053825">
    <property type="component" value="Unassembled WGS sequence"/>
</dbReference>
<reference evidence="2 3" key="1">
    <citation type="submission" date="2015-07" db="EMBL/GenBank/DDBJ databases">
        <title>The genome of Habropoda laboriosa.</title>
        <authorList>
            <person name="Pan H."/>
            <person name="Kapheim K."/>
        </authorList>
    </citation>
    <scope>NUCLEOTIDE SEQUENCE [LARGE SCALE GENOMIC DNA]</scope>
    <source>
        <strain evidence="2">0110345459</strain>
    </source>
</reference>
<sequence length="75" mass="8650">MIAAVSDSGWINEHLFIDWLHHFISIAKPTRENPILLILDNHKSHISIESYSFCRKYGIIMLSLPPSTSHRLHSL</sequence>